<evidence type="ECO:0000256" key="1">
    <source>
        <dbReference type="ARBA" id="ARBA00004370"/>
    </source>
</evidence>
<reference evidence="4 5" key="1">
    <citation type="submission" date="2015-12" db="EMBL/GenBank/DDBJ databases">
        <title>Complete genome of Roseateles depolymerans KCTC 42856.</title>
        <authorList>
            <person name="Kim K.M."/>
        </authorList>
    </citation>
    <scope>NUCLEOTIDE SEQUENCE [LARGE SCALE GENOMIC DNA]</scope>
    <source>
        <strain evidence="4 5">KCTC 42856</strain>
    </source>
</reference>
<dbReference type="PANTHER" id="PTHR43531">
    <property type="entry name" value="PROTEIN ICFG"/>
    <property type="match status" value="1"/>
</dbReference>
<dbReference type="CDD" id="cd19411">
    <property type="entry name" value="MCP2201-like_sensor"/>
    <property type="match status" value="1"/>
</dbReference>
<accession>A0A0U3MKA2</accession>
<dbReference type="PROSITE" id="PS50111">
    <property type="entry name" value="CHEMOTAXIS_TRANSDUC_2"/>
    <property type="match status" value="1"/>
</dbReference>
<dbReference type="InterPro" id="IPR004090">
    <property type="entry name" value="Chemotax_Me-accpt_rcpt"/>
</dbReference>
<dbReference type="GO" id="GO:0006935">
    <property type="term" value="P:chemotaxis"/>
    <property type="evidence" value="ECO:0007669"/>
    <property type="project" value="InterPro"/>
</dbReference>
<dbReference type="KEGG" id="rdp:RD2015_4727"/>
<comment type="subcellular location">
    <subcellularLocation>
        <location evidence="1">Membrane</location>
    </subcellularLocation>
</comment>
<dbReference type="GO" id="GO:0005886">
    <property type="term" value="C:plasma membrane"/>
    <property type="evidence" value="ECO:0007669"/>
    <property type="project" value="TreeGrafter"/>
</dbReference>
<dbReference type="RefSeq" id="WP_269465240.1">
    <property type="nucleotide sequence ID" value="NZ_CP013729.1"/>
</dbReference>
<dbReference type="FunFam" id="1.10.287.950:FF:000001">
    <property type="entry name" value="Methyl-accepting chemotaxis sensory transducer"/>
    <property type="match status" value="1"/>
</dbReference>
<dbReference type="PROSITE" id="PS50885">
    <property type="entry name" value="HAMP"/>
    <property type="match status" value="1"/>
</dbReference>
<dbReference type="InterPro" id="IPR004089">
    <property type="entry name" value="MCPsignal_dom"/>
</dbReference>
<dbReference type="GO" id="GO:0004888">
    <property type="term" value="F:transmembrane signaling receptor activity"/>
    <property type="evidence" value="ECO:0007669"/>
    <property type="project" value="InterPro"/>
</dbReference>
<evidence type="ECO:0000313" key="5">
    <source>
        <dbReference type="Proteomes" id="UP000060699"/>
    </source>
</evidence>
<name>A0A0U3MKA2_9BURK</name>
<evidence type="ECO:0000256" key="3">
    <source>
        <dbReference type="ARBA" id="ARBA00029447"/>
    </source>
</evidence>
<dbReference type="InterPro" id="IPR047347">
    <property type="entry name" value="YvaQ-like_sensor"/>
</dbReference>
<dbReference type="Proteomes" id="UP000060699">
    <property type="component" value="Chromosome"/>
</dbReference>
<proteinExistence type="inferred from homology"/>
<sequence length="516" mass="55204">MRMLSDLRVGVRLGLGFALLLLLMLAMGVFSVSRVGTVQDKVEDLATNWLPSTQQLGDINESLNQMRRAELQMLLGGDAKALKDESARLDTQWARLPDLLKRYDANVSSPEERRLFDTLQQQIQRYREVQKRLVALMAAGERDQAMTLQRSESRAAFRPTTETLNQLVKVNGLGAQEAHENAKASYRSVLWAIWIMVAVAVGLGAVIGWLLTRSLTHPLREASHTADRIADGDLTGVAVSTRSDELGDLLRSLGRMREALHLSVSAVRDSADQIAEASREVAVGSTDLSARTEQTASNLEQTSAAMHQLTDAARQSVSSAQQASSLATEAASVAQQGGQMVGQVVQTMDGIQQSSRRIADIIGVIDGIAFQTNILALNAAVEAARAGEQGRGFAVVAAEVRTLAQRSAQAAREIKALITTSVEQVESGSRIVGSTGATMAQLVQAVDRVSSLIGEIAGTVGNQTQSLTEVNAAVTQLDGMTQQNAALVEESAAAAESLKDQAARLAQVVGRFRLTA</sequence>
<gene>
    <name evidence="4" type="ORF">RD2015_4727</name>
</gene>
<dbReference type="SMART" id="SM00304">
    <property type="entry name" value="HAMP"/>
    <property type="match status" value="1"/>
</dbReference>
<dbReference type="InterPro" id="IPR024478">
    <property type="entry name" value="HlyB_4HB_MCP"/>
</dbReference>
<organism evidence="4 5">
    <name type="scientific">Roseateles depolymerans</name>
    <dbReference type="NCBI Taxonomy" id="76731"/>
    <lineage>
        <taxon>Bacteria</taxon>
        <taxon>Pseudomonadati</taxon>
        <taxon>Pseudomonadota</taxon>
        <taxon>Betaproteobacteria</taxon>
        <taxon>Burkholderiales</taxon>
        <taxon>Sphaerotilaceae</taxon>
        <taxon>Roseateles</taxon>
    </lineage>
</organism>
<dbReference type="CDD" id="cd06225">
    <property type="entry name" value="HAMP"/>
    <property type="match status" value="1"/>
</dbReference>
<dbReference type="PRINTS" id="PR00260">
    <property type="entry name" value="CHEMTRNSDUCR"/>
</dbReference>
<dbReference type="Pfam" id="PF00672">
    <property type="entry name" value="HAMP"/>
    <property type="match status" value="1"/>
</dbReference>
<dbReference type="SUPFAM" id="SSF58104">
    <property type="entry name" value="Methyl-accepting chemotaxis protein (MCP) signaling domain"/>
    <property type="match status" value="1"/>
</dbReference>
<keyword evidence="5" id="KW-1185">Reference proteome</keyword>
<evidence type="ECO:0000313" key="4">
    <source>
        <dbReference type="EMBL" id="ALV09165.1"/>
    </source>
</evidence>
<dbReference type="STRING" id="76731.RD2015_4727"/>
<keyword evidence="2" id="KW-0488">Methylation</keyword>
<dbReference type="PATRIC" id="fig|76731.3.peg.4843"/>
<evidence type="ECO:0000256" key="2">
    <source>
        <dbReference type="ARBA" id="ARBA00022481"/>
    </source>
</evidence>
<dbReference type="AlphaFoldDB" id="A0A0U3MKA2"/>
<dbReference type="EMBL" id="CP013729">
    <property type="protein sequence ID" value="ALV09165.1"/>
    <property type="molecule type" value="Genomic_DNA"/>
</dbReference>
<dbReference type="GO" id="GO:0007165">
    <property type="term" value="P:signal transduction"/>
    <property type="evidence" value="ECO:0007669"/>
    <property type="project" value="InterPro"/>
</dbReference>
<dbReference type="Gene3D" id="6.10.340.10">
    <property type="match status" value="1"/>
</dbReference>
<dbReference type="InterPro" id="IPR003660">
    <property type="entry name" value="HAMP_dom"/>
</dbReference>
<dbReference type="SMART" id="SM00283">
    <property type="entry name" value="MA"/>
    <property type="match status" value="1"/>
</dbReference>
<dbReference type="PANTHER" id="PTHR43531:SF14">
    <property type="entry name" value="METHYL-ACCEPTING CHEMOTAXIS PROTEIN I-RELATED"/>
    <property type="match status" value="1"/>
</dbReference>
<dbReference type="Pfam" id="PF12729">
    <property type="entry name" value="4HB_MCP_1"/>
    <property type="match status" value="1"/>
</dbReference>
<dbReference type="Pfam" id="PF00015">
    <property type="entry name" value="MCPsignal"/>
    <property type="match status" value="1"/>
</dbReference>
<dbReference type="InterPro" id="IPR051310">
    <property type="entry name" value="MCP_chemotaxis"/>
</dbReference>
<comment type="similarity">
    <text evidence="3">Belongs to the methyl-accepting chemotaxis (MCP) protein family.</text>
</comment>
<dbReference type="Gene3D" id="1.10.287.950">
    <property type="entry name" value="Methyl-accepting chemotaxis protein"/>
    <property type="match status" value="1"/>
</dbReference>
<protein>
    <submittedName>
        <fullName evidence="4">Methyl-accepting chemotaxis protein</fullName>
    </submittedName>
</protein>
<dbReference type="CDD" id="cd11386">
    <property type="entry name" value="MCP_signal"/>
    <property type="match status" value="1"/>
</dbReference>